<dbReference type="GO" id="GO:0060271">
    <property type="term" value="P:cilium assembly"/>
    <property type="evidence" value="ECO:0007669"/>
    <property type="project" value="TreeGrafter"/>
</dbReference>
<evidence type="ECO:0000256" key="1">
    <source>
        <dbReference type="ARBA" id="ARBA00004114"/>
    </source>
</evidence>
<gene>
    <name evidence="9" type="ORF">N305_02060</name>
</gene>
<dbReference type="STRING" id="328815.ENSMVIP00005023260"/>
<dbReference type="InterPro" id="IPR027918">
    <property type="entry name" value="HYLS1_C_dom"/>
</dbReference>
<sequence length="60" mass="7096">DPHDDLRWAVRRQMAQPGELRRAPKRLVPNTYVVPTTKQRDALRFGVRRDLAQCLMPRKD</sequence>
<keyword evidence="5" id="KW-0970">Cilium biogenesis/degradation</keyword>
<dbReference type="GO" id="GO:0005814">
    <property type="term" value="C:centriole"/>
    <property type="evidence" value="ECO:0007669"/>
    <property type="project" value="UniProtKB-SubCell"/>
</dbReference>
<comment type="similarity">
    <text evidence="3">Belongs to the HYLS1 family.</text>
</comment>
<evidence type="ECO:0000313" key="10">
    <source>
        <dbReference type="Proteomes" id="UP000053258"/>
    </source>
</evidence>
<feature type="non-terminal residue" evidence="9">
    <location>
        <position position="1"/>
    </location>
</feature>
<dbReference type="PANTHER" id="PTHR34174:SF1">
    <property type="entry name" value="CENTRIOLAR AND CILIOGENESIS-ASSOCIATED PROTEIN HYLS1"/>
    <property type="match status" value="1"/>
</dbReference>
<evidence type="ECO:0000256" key="2">
    <source>
        <dbReference type="ARBA" id="ARBA00004138"/>
    </source>
</evidence>
<evidence type="ECO:0000256" key="5">
    <source>
        <dbReference type="ARBA" id="ARBA00022794"/>
    </source>
</evidence>
<dbReference type="Pfam" id="PF15311">
    <property type="entry name" value="HYLS1_C"/>
    <property type="match status" value="1"/>
</dbReference>
<keyword evidence="6" id="KW-0206">Cytoskeleton</keyword>
<feature type="domain" description="Centriolar and ciliogenesis-associated protein HYLS1 C-terminal" evidence="8">
    <location>
        <begin position="2"/>
        <end position="52"/>
    </location>
</feature>
<dbReference type="PANTHER" id="PTHR34174">
    <property type="entry name" value="HYDROLETHALUS SYNDROME PROTEIN 1"/>
    <property type="match status" value="1"/>
</dbReference>
<keyword evidence="10" id="KW-1185">Reference proteome</keyword>
<proteinExistence type="inferred from homology"/>
<organism evidence="9 10">
    <name type="scientific">Manacus vitellinus</name>
    <name type="common">golden-collared manakin</name>
    <dbReference type="NCBI Taxonomy" id="328815"/>
    <lineage>
        <taxon>Eukaryota</taxon>
        <taxon>Metazoa</taxon>
        <taxon>Chordata</taxon>
        <taxon>Craniata</taxon>
        <taxon>Vertebrata</taxon>
        <taxon>Euteleostomi</taxon>
        <taxon>Archelosauria</taxon>
        <taxon>Archosauria</taxon>
        <taxon>Dinosauria</taxon>
        <taxon>Saurischia</taxon>
        <taxon>Theropoda</taxon>
        <taxon>Coelurosauria</taxon>
        <taxon>Aves</taxon>
        <taxon>Neognathae</taxon>
        <taxon>Neoaves</taxon>
        <taxon>Telluraves</taxon>
        <taxon>Australaves</taxon>
        <taxon>Passeriformes</taxon>
        <taxon>Pipridae</taxon>
        <taxon>Manacus</taxon>
    </lineage>
</organism>
<dbReference type="AlphaFoldDB" id="A0A093QAH4"/>
<protein>
    <submittedName>
        <fullName evidence="9">Hydrolethalus syndrome protein 1</fullName>
    </submittedName>
</protein>
<keyword evidence="4" id="KW-0963">Cytoplasm</keyword>
<dbReference type="EMBL" id="KL672320">
    <property type="protein sequence ID" value="KFW85566.1"/>
    <property type="molecule type" value="Genomic_DNA"/>
</dbReference>
<dbReference type="Proteomes" id="UP000053258">
    <property type="component" value="Unassembled WGS sequence"/>
</dbReference>
<evidence type="ECO:0000256" key="7">
    <source>
        <dbReference type="ARBA" id="ARBA00023273"/>
    </source>
</evidence>
<evidence type="ECO:0000259" key="8">
    <source>
        <dbReference type="Pfam" id="PF15311"/>
    </source>
</evidence>
<name>A0A093QAH4_9PASS</name>
<evidence type="ECO:0000256" key="3">
    <source>
        <dbReference type="ARBA" id="ARBA00010091"/>
    </source>
</evidence>
<dbReference type="InterPro" id="IPR052319">
    <property type="entry name" value="Centriolar_ciliogenesis_assoc"/>
</dbReference>
<evidence type="ECO:0000256" key="6">
    <source>
        <dbReference type="ARBA" id="ARBA00023212"/>
    </source>
</evidence>
<evidence type="ECO:0000313" key="9">
    <source>
        <dbReference type="EMBL" id="KFW85566.1"/>
    </source>
</evidence>
<evidence type="ECO:0000256" key="4">
    <source>
        <dbReference type="ARBA" id="ARBA00022490"/>
    </source>
</evidence>
<comment type="subcellular location">
    <subcellularLocation>
        <location evidence="2">Cell projection</location>
        <location evidence="2">Cilium</location>
    </subcellularLocation>
    <subcellularLocation>
        <location evidence="1">Cytoplasm</location>
        <location evidence="1">Cytoskeleton</location>
        <location evidence="1">Microtubule organizing center</location>
        <location evidence="1">Centrosome</location>
        <location evidence="1">Centriole</location>
    </subcellularLocation>
</comment>
<dbReference type="OrthoDB" id="6343432at2759"/>
<accession>A0A093QAH4</accession>
<feature type="non-terminal residue" evidence="9">
    <location>
        <position position="60"/>
    </location>
</feature>
<reference evidence="9 10" key="1">
    <citation type="submission" date="2014-06" db="EMBL/GenBank/DDBJ databases">
        <title>Genome evolution of avian class.</title>
        <authorList>
            <person name="Zhang G."/>
            <person name="Li C."/>
        </authorList>
    </citation>
    <scope>NUCLEOTIDE SEQUENCE [LARGE SCALE GENOMIC DNA]</scope>
    <source>
        <strain evidence="9">BGI_N305</strain>
    </source>
</reference>
<dbReference type="GO" id="GO:0097730">
    <property type="term" value="C:non-motile cilium"/>
    <property type="evidence" value="ECO:0007669"/>
    <property type="project" value="TreeGrafter"/>
</dbReference>
<keyword evidence="7" id="KW-0966">Cell projection</keyword>